<dbReference type="OMA" id="PGGSYCM"/>
<accession>A0A1D9QAF0</accession>
<dbReference type="AlphaFoldDB" id="A0A1D9QAF0"/>
<evidence type="ECO:0000313" key="4">
    <source>
        <dbReference type="Proteomes" id="UP000177798"/>
    </source>
</evidence>
<dbReference type="PANTHER" id="PTHR10281:SF115">
    <property type="entry name" value="BINDING PROTEIN, PUTATIVE (AFU_ORTHOLOGUE AFUA_4G06240)-RELATED"/>
    <property type="match status" value="1"/>
</dbReference>
<dbReference type="KEGG" id="ssl:SS1G_05386"/>
<dbReference type="Gene3D" id="3.10.120.10">
    <property type="entry name" value="Cytochrome b5-like heme/steroid binding domain"/>
    <property type="match status" value="1"/>
</dbReference>
<dbReference type="GO" id="GO:0020037">
    <property type="term" value="F:heme binding"/>
    <property type="evidence" value="ECO:0007669"/>
    <property type="project" value="UniProtKB-ARBA"/>
</dbReference>
<evidence type="ECO:0000259" key="2">
    <source>
        <dbReference type="SMART" id="SM01117"/>
    </source>
</evidence>
<proteinExistence type="inferred from homology"/>
<dbReference type="VEuPathDB" id="FungiDB:sscle_08g066390"/>
<dbReference type="InterPro" id="IPR036400">
    <property type="entry name" value="Cyt_B5-like_heme/steroid_sf"/>
</dbReference>
<dbReference type="InterPro" id="IPR050577">
    <property type="entry name" value="MAPR/NEUFC/NENF-like"/>
</dbReference>
<comment type="similarity">
    <text evidence="1">Belongs to the cytochrome b5 family. MAPR subfamily.</text>
</comment>
<sequence length="131" mass="14183">MAGKFEPKTPVTLNPPKYDPISVEELAKCNGADSEKCYVAIKGKVYDVTGNKAYLPGGAYNVFAGHDASRALAKTSTSADDVSPNWFDLDDKEKGVLNDWNTFFSKRYNIVGLVEGAENLDPEDKLDGASS</sequence>
<gene>
    <name evidence="3" type="ORF">sscle_08g066390</name>
</gene>
<dbReference type="Proteomes" id="UP000177798">
    <property type="component" value="Chromosome 8"/>
</dbReference>
<dbReference type="PANTHER" id="PTHR10281">
    <property type="entry name" value="MEMBRANE-ASSOCIATED PROGESTERONE RECEPTOR COMPONENT-RELATED"/>
    <property type="match status" value="1"/>
</dbReference>
<evidence type="ECO:0000256" key="1">
    <source>
        <dbReference type="ARBA" id="ARBA00038357"/>
    </source>
</evidence>
<dbReference type="EMBL" id="CP017821">
    <property type="protein sequence ID" value="APA11869.1"/>
    <property type="molecule type" value="Genomic_DNA"/>
</dbReference>
<dbReference type="FunFam" id="3.10.120.10:FF:000003">
    <property type="entry name" value="membrane-associated progesterone receptor component 1"/>
    <property type="match status" value="1"/>
</dbReference>
<feature type="domain" description="Cytochrome b5 heme-binding" evidence="2">
    <location>
        <begin position="21"/>
        <end position="115"/>
    </location>
</feature>
<dbReference type="OrthoDB" id="899at2759"/>
<name>A0A1D9QAF0_SCLS1</name>
<organism evidence="3 4">
    <name type="scientific">Sclerotinia sclerotiorum (strain ATCC 18683 / 1980 / Ss-1)</name>
    <name type="common">White mold</name>
    <name type="synonym">Whetzelinia sclerotiorum</name>
    <dbReference type="NCBI Taxonomy" id="665079"/>
    <lineage>
        <taxon>Eukaryota</taxon>
        <taxon>Fungi</taxon>
        <taxon>Dikarya</taxon>
        <taxon>Ascomycota</taxon>
        <taxon>Pezizomycotina</taxon>
        <taxon>Leotiomycetes</taxon>
        <taxon>Helotiales</taxon>
        <taxon>Sclerotiniaceae</taxon>
        <taxon>Sclerotinia</taxon>
    </lineage>
</organism>
<protein>
    <recommendedName>
        <fullName evidence="2">Cytochrome b5 heme-binding domain-containing protein</fullName>
    </recommendedName>
</protein>
<dbReference type="SUPFAM" id="SSF55856">
    <property type="entry name" value="Cytochrome b5-like heme/steroid binding domain"/>
    <property type="match status" value="1"/>
</dbReference>
<reference evidence="4" key="1">
    <citation type="journal article" date="2017" name="Genome Biol. Evol.">
        <title>The complete genome sequence of the phytopathogenic fungus Sclerotinia sclerotiorum reveals insights into the genome architecture of broad host range pathogens.</title>
        <authorList>
            <person name="Derbyshire M."/>
            <person name="Denton-Giles M."/>
            <person name="Hegedus D."/>
            <person name="Seifbarghy S."/>
            <person name="Rollins J."/>
            <person name="van Kan J."/>
            <person name="Seidl M.F."/>
            <person name="Faino L."/>
            <person name="Mbengue M."/>
            <person name="Navaud O."/>
            <person name="Raffaele S."/>
            <person name="Hammond-Kosack K."/>
            <person name="Heard S."/>
            <person name="Oliver R."/>
        </authorList>
    </citation>
    <scope>NUCLEOTIDE SEQUENCE [LARGE SCALE GENOMIC DNA]</scope>
    <source>
        <strain evidence="4">ATCC 18683 / 1980 / Ss-1</strain>
    </source>
</reference>
<dbReference type="SMART" id="SM01117">
    <property type="entry name" value="Cyt-b5"/>
    <property type="match status" value="1"/>
</dbReference>
<evidence type="ECO:0000313" key="3">
    <source>
        <dbReference type="EMBL" id="APA11869.1"/>
    </source>
</evidence>
<dbReference type="InterPro" id="IPR001199">
    <property type="entry name" value="Cyt_B5-like_heme/steroid-bd"/>
</dbReference>
<dbReference type="Pfam" id="PF00173">
    <property type="entry name" value="Cyt-b5"/>
    <property type="match status" value="1"/>
</dbReference>
<dbReference type="RefSeq" id="XP_001593958.1">
    <property type="nucleotide sequence ID" value="XM_001593908.1"/>
</dbReference>